<keyword evidence="2" id="KW-1185">Reference proteome</keyword>
<protein>
    <submittedName>
        <fullName evidence="1">Uncharacterized protein</fullName>
    </submittedName>
</protein>
<dbReference type="KEGG" id="vg:54980148"/>
<dbReference type="Proteomes" id="UP000224896">
    <property type="component" value="Segment"/>
</dbReference>
<organism evidence="1 2">
    <name type="scientific">Marinomonas phage CPP1m</name>
    <dbReference type="NCBI Taxonomy" id="1965370"/>
    <lineage>
        <taxon>Viruses</taxon>
        <taxon>Duplodnaviria</taxon>
        <taxon>Heunggongvirae</taxon>
        <taxon>Uroviricota</taxon>
        <taxon>Caudoviricetes</taxon>
        <taxon>Autographivirales</taxon>
        <taxon>Autosignataviridae</taxon>
        <taxon>Colwellvirinae</taxon>
        <taxon>Murciavirus</taxon>
        <taxon>Murciavirus CPP1m</taxon>
    </lineage>
</organism>
<evidence type="ECO:0000313" key="1">
    <source>
        <dbReference type="EMBL" id="ARB11224.1"/>
    </source>
</evidence>
<reference evidence="2" key="1">
    <citation type="submission" date="2017-02" db="EMBL/GenBank/DDBJ databases">
        <authorList>
            <person name="Lucas-Elio P."/>
            <person name="Silas S."/>
            <person name="Fire A.Z."/>
            <person name="Sanchez-Amat A."/>
        </authorList>
    </citation>
    <scope>NUCLEOTIDE SEQUENCE [LARGE SCALE GENOMIC DNA]</scope>
</reference>
<dbReference type="EMBL" id="KY626176">
    <property type="protein sequence ID" value="ARB11224.1"/>
    <property type="molecule type" value="Genomic_DNA"/>
</dbReference>
<accession>A0A1W5S0Z5</accession>
<name>A0A1W5S0Z5_9CAUD</name>
<evidence type="ECO:0000313" key="2">
    <source>
        <dbReference type="Proteomes" id="UP000224896"/>
    </source>
</evidence>
<dbReference type="RefSeq" id="YP_009789994.1">
    <property type="nucleotide sequence ID" value="NC_047821.1"/>
</dbReference>
<sequence length="115" mass="13723">MIKEHYIYNGRYKPLLSIDSIKDLFVEVIPYKEEGNSDDHFRLYIEEGECYHCLLSKDFMNCLRSTIVTSVESWFIYFRVTNGRLTLHHNNIMSMYTITHLDIEDIEAIYDESVK</sequence>
<proteinExistence type="predicted"/>
<dbReference type="GeneID" id="54980148"/>